<dbReference type="EMBL" id="AWGA01000063">
    <property type="protein sequence ID" value="TEA26887.1"/>
    <property type="molecule type" value="Genomic_DNA"/>
</dbReference>
<gene>
    <name evidence="1" type="ORF">O970_06415</name>
</gene>
<proteinExistence type="predicted"/>
<name>A0AB94IBV3_9GAMM</name>
<accession>A0AB94IBV3</accession>
<organism evidence="1 2">
    <name type="scientific">Candidatus Schmidhempelia bombi str. Bimp</name>
    <dbReference type="NCBI Taxonomy" id="1387197"/>
    <lineage>
        <taxon>Bacteria</taxon>
        <taxon>Pseudomonadati</taxon>
        <taxon>Pseudomonadota</taxon>
        <taxon>Gammaproteobacteria</taxon>
        <taxon>Orbales</taxon>
        <taxon>Orbaceae</taxon>
        <taxon>Candidatus Schmidhempelia</taxon>
    </lineage>
</organism>
<dbReference type="Proteomes" id="UP000506160">
    <property type="component" value="Unassembled WGS sequence"/>
</dbReference>
<evidence type="ECO:0008006" key="3">
    <source>
        <dbReference type="Google" id="ProtNLM"/>
    </source>
</evidence>
<keyword evidence="2" id="KW-1185">Reference proteome</keyword>
<reference evidence="1 2" key="1">
    <citation type="journal article" date="2014" name="Appl. Environ. Microbiol.">
        <title>Genomic features of a bumble bee symbiont reflect its host environment.</title>
        <authorList>
            <person name="Martinson V.G."/>
            <person name="Magoc T."/>
            <person name="Koch H."/>
            <person name="Salzberg S.L."/>
            <person name="Moran N.A."/>
        </authorList>
    </citation>
    <scope>NUCLEOTIDE SEQUENCE [LARGE SCALE GENOMIC DNA]</scope>
    <source>
        <strain evidence="1 2">Bimp</strain>
    </source>
</reference>
<protein>
    <recommendedName>
        <fullName evidence="3">Bacteriocin</fullName>
    </recommendedName>
</protein>
<evidence type="ECO:0000313" key="2">
    <source>
        <dbReference type="Proteomes" id="UP000506160"/>
    </source>
</evidence>
<dbReference type="RefSeq" id="WP_024496299.1">
    <property type="nucleotide sequence ID" value="NZ_AWGA01000063.1"/>
</dbReference>
<comment type="caution">
    <text evidence="1">The sequence shown here is derived from an EMBL/GenBank/DDBJ whole genome shotgun (WGS) entry which is preliminary data.</text>
</comment>
<sequence>MKQLDKKQMKSVAGSGFDSYFPTFPEQFFPMDSWSNSNQWSSQNMVTNGFNNNGISNGNDNNVISNGSSSNNWVNYYN</sequence>
<evidence type="ECO:0000313" key="1">
    <source>
        <dbReference type="EMBL" id="TEA26887.1"/>
    </source>
</evidence>
<dbReference type="AlphaFoldDB" id="A0AB94IBV3"/>